<dbReference type="InterPro" id="IPR052162">
    <property type="entry name" value="Sensor_kinase/Photoreceptor"/>
</dbReference>
<dbReference type="InterPro" id="IPR013655">
    <property type="entry name" value="PAS_fold_3"/>
</dbReference>
<keyword evidence="4" id="KW-0808">Transferase</keyword>
<proteinExistence type="predicted"/>
<feature type="domain" description="PAC" evidence="10">
    <location>
        <begin position="526"/>
        <end position="578"/>
    </location>
</feature>
<dbReference type="InterPro" id="IPR003661">
    <property type="entry name" value="HisK_dim/P_dom"/>
</dbReference>
<dbReference type="Pfam" id="PF08447">
    <property type="entry name" value="PAS_3"/>
    <property type="match status" value="2"/>
</dbReference>
<name>A0ABX7NQH5_9BACT</name>
<dbReference type="InterPro" id="IPR036097">
    <property type="entry name" value="HisK_dim/P_sf"/>
</dbReference>
<dbReference type="InterPro" id="IPR000014">
    <property type="entry name" value="PAS"/>
</dbReference>
<feature type="domain" description="PAS" evidence="9">
    <location>
        <begin position="451"/>
        <end position="523"/>
    </location>
</feature>
<evidence type="ECO:0000259" key="9">
    <source>
        <dbReference type="PROSITE" id="PS50112"/>
    </source>
</evidence>
<evidence type="ECO:0000256" key="1">
    <source>
        <dbReference type="ARBA" id="ARBA00000085"/>
    </source>
</evidence>
<accession>A0ABX7NQH5</accession>
<dbReference type="PROSITE" id="PS50112">
    <property type="entry name" value="PAS"/>
    <property type="match status" value="2"/>
</dbReference>
<dbReference type="PANTHER" id="PTHR43304">
    <property type="entry name" value="PHYTOCHROME-LIKE PROTEIN CPH1"/>
    <property type="match status" value="1"/>
</dbReference>
<dbReference type="PROSITE" id="PS50110">
    <property type="entry name" value="RESPONSE_REGULATORY"/>
    <property type="match status" value="1"/>
</dbReference>
<dbReference type="SMART" id="SM00448">
    <property type="entry name" value="REC"/>
    <property type="match status" value="1"/>
</dbReference>
<protein>
    <recommendedName>
        <fullName evidence="2">histidine kinase</fullName>
        <ecNumber evidence="2">2.7.13.3</ecNumber>
    </recommendedName>
</protein>
<feature type="domain" description="PAC" evidence="10">
    <location>
        <begin position="246"/>
        <end position="298"/>
    </location>
</feature>
<evidence type="ECO:0000313" key="12">
    <source>
        <dbReference type="Proteomes" id="UP000662747"/>
    </source>
</evidence>
<keyword evidence="3 6" id="KW-0597">Phosphoprotein</keyword>
<dbReference type="SMART" id="SM00091">
    <property type="entry name" value="PAS"/>
    <property type="match status" value="3"/>
</dbReference>
<dbReference type="SMART" id="SM00387">
    <property type="entry name" value="HATPase_c"/>
    <property type="match status" value="1"/>
</dbReference>
<dbReference type="PANTHER" id="PTHR43304:SF1">
    <property type="entry name" value="PAC DOMAIN-CONTAINING PROTEIN"/>
    <property type="match status" value="1"/>
</dbReference>
<feature type="modified residue" description="4-aspartylphosphate" evidence="6">
    <location>
        <position position="66"/>
    </location>
</feature>
<dbReference type="InterPro" id="IPR001610">
    <property type="entry name" value="PAC"/>
</dbReference>
<dbReference type="InterPro" id="IPR003594">
    <property type="entry name" value="HATPase_dom"/>
</dbReference>
<dbReference type="Pfam" id="PF00072">
    <property type="entry name" value="Response_reg"/>
    <property type="match status" value="1"/>
</dbReference>
<organism evidence="11 12">
    <name type="scientific">Pyxidicoccus parkwayensis</name>
    <dbReference type="NCBI Taxonomy" id="2813578"/>
    <lineage>
        <taxon>Bacteria</taxon>
        <taxon>Pseudomonadati</taxon>
        <taxon>Myxococcota</taxon>
        <taxon>Myxococcia</taxon>
        <taxon>Myxococcales</taxon>
        <taxon>Cystobacterineae</taxon>
        <taxon>Myxococcaceae</taxon>
        <taxon>Pyxidicoccus</taxon>
    </lineage>
</organism>
<dbReference type="CDD" id="cd00075">
    <property type="entry name" value="HATPase"/>
    <property type="match status" value="1"/>
</dbReference>
<evidence type="ECO:0000259" key="7">
    <source>
        <dbReference type="PROSITE" id="PS50109"/>
    </source>
</evidence>
<feature type="domain" description="PAS" evidence="9">
    <location>
        <begin position="170"/>
        <end position="242"/>
    </location>
</feature>
<evidence type="ECO:0000256" key="6">
    <source>
        <dbReference type="PROSITE-ProRule" id="PRU00169"/>
    </source>
</evidence>
<dbReference type="Pfam" id="PF08448">
    <property type="entry name" value="PAS_4"/>
    <property type="match status" value="1"/>
</dbReference>
<dbReference type="InterPro" id="IPR036890">
    <property type="entry name" value="HATPase_C_sf"/>
</dbReference>
<dbReference type="SMART" id="SM00388">
    <property type="entry name" value="HisKA"/>
    <property type="match status" value="1"/>
</dbReference>
<feature type="domain" description="Histidine kinase" evidence="7">
    <location>
        <begin position="589"/>
        <end position="805"/>
    </location>
</feature>
<dbReference type="PRINTS" id="PR00344">
    <property type="entry name" value="BCTRLSENSOR"/>
</dbReference>
<dbReference type="Gene3D" id="2.10.70.100">
    <property type="match status" value="1"/>
</dbReference>
<dbReference type="SUPFAM" id="SSF55874">
    <property type="entry name" value="ATPase domain of HSP90 chaperone/DNA topoisomerase II/histidine kinase"/>
    <property type="match status" value="1"/>
</dbReference>
<dbReference type="SMART" id="SM00086">
    <property type="entry name" value="PAC"/>
    <property type="match status" value="2"/>
</dbReference>
<dbReference type="InterPro" id="IPR013656">
    <property type="entry name" value="PAS_4"/>
</dbReference>
<dbReference type="SUPFAM" id="SSF55785">
    <property type="entry name" value="PYP-like sensor domain (PAS domain)"/>
    <property type="match status" value="3"/>
</dbReference>
<dbReference type="EC" id="2.7.13.3" evidence="2"/>
<evidence type="ECO:0000256" key="4">
    <source>
        <dbReference type="ARBA" id="ARBA00022679"/>
    </source>
</evidence>
<dbReference type="InterPro" id="IPR000700">
    <property type="entry name" value="PAS-assoc_C"/>
</dbReference>
<evidence type="ECO:0000259" key="10">
    <source>
        <dbReference type="PROSITE" id="PS50113"/>
    </source>
</evidence>
<evidence type="ECO:0000256" key="3">
    <source>
        <dbReference type="ARBA" id="ARBA00022553"/>
    </source>
</evidence>
<dbReference type="InterPro" id="IPR035965">
    <property type="entry name" value="PAS-like_dom_sf"/>
</dbReference>
<dbReference type="SUPFAM" id="SSF52172">
    <property type="entry name" value="CheY-like"/>
    <property type="match status" value="1"/>
</dbReference>
<evidence type="ECO:0000313" key="11">
    <source>
        <dbReference type="EMBL" id="QSQ21035.1"/>
    </source>
</evidence>
<dbReference type="Gene3D" id="3.40.50.2300">
    <property type="match status" value="1"/>
</dbReference>
<dbReference type="Proteomes" id="UP000662747">
    <property type="component" value="Chromosome"/>
</dbReference>
<dbReference type="SUPFAM" id="SSF47384">
    <property type="entry name" value="Homodimeric domain of signal transducing histidine kinase"/>
    <property type="match status" value="1"/>
</dbReference>
<gene>
    <name evidence="11" type="ORF">JY651_38445</name>
</gene>
<dbReference type="CDD" id="cd00130">
    <property type="entry name" value="PAS"/>
    <property type="match status" value="2"/>
</dbReference>
<dbReference type="Pfam" id="PF02518">
    <property type="entry name" value="HATPase_c"/>
    <property type="match status" value="1"/>
</dbReference>
<dbReference type="Gene3D" id="3.30.565.10">
    <property type="entry name" value="Histidine kinase-like ATPase, C-terminal domain"/>
    <property type="match status" value="1"/>
</dbReference>
<dbReference type="InterPro" id="IPR011006">
    <property type="entry name" value="CheY-like_superfamily"/>
</dbReference>
<dbReference type="PROSITE" id="PS50109">
    <property type="entry name" value="HIS_KIN"/>
    <property type="match status" value="1"/>
</dbReference>
<reference evidence="11 12" key="1">
    <citation type="submission" date="2021-02" db="EMBL/GenBank/DDBJ databases">
        <title>De Novo genome assembly of isolated myxobacteria.</title>
        <authorList>
            <person name="Stevens D.C."/>
        </authorList>
    </citation>
    <scope>NUCLEOTIDE SEQUENCE [LARGE SCALE GENOMIC DNA]</scope>
    <source>
        <strain evidence="12">SCPEA02</strain>
    </source>
</reference>
<dbReference type="InterPro" id="IPR001789">
    <property type="entry name" value="Sig_transdc_resp-reg_receiver"/>
</dbReference>
<dbReference type="Pfam" id="PF00512">
    <property type="entry name" value="HisKA"/>
    <property type="match status" value="1"/>
</dbReference>
<evidence type="ECO:0000259" key="8">
    <source>
        <dbReference type="PROSITE" id="PS50110"/>
    </source>
</evidence>
<keyword evidence="5" id="KW-0418">Kinase</keyword>
<dbReference type="Gene3D" id="1.10.287.130">
    <property type="match status" value="1"/>
</dbReference>
<dbReference type="CDD" id="cd00082">
    <property type="entry name" value="HisKA"/>
    <property type="match status" value="1"/>
</dbReference>
<evidence type="ECO:0000256" key="2">
    <source>
        <dbReference type="ARBA" id="ARBA00012438"/>
    </source>
</evidence>
<dbReference type="InterPro" id="IPR004358">
    <property type="entry name" value="Sig_transdc_His_kin-like_C"/>
</dbReference>
<dbReference type="PROSITE" id="PS50113">
    <property type="entry name" value="PAC"/>
    <property type="match status" value="2"/>
</dbReference>
<dbReference type="EMBL" id="CP071090">
    <property type="protein sequence ID" value="QSQ21035.1"/>
    <property type="molecule type" value="Genomic_DNA"/>
</dbReference>
<keyword evidence="12" id="KW-1185">Reference proteome</keyword>
<evidence type="ECO:0000256" key="5">
    <source>
        <dbReference type="ARBA" id="ARBA00022777"/>
    </source>
</evidence>
<comment type="catalytic activity">
    <reaction evidence="1">
        <text>ATP + protein L-histidine = ADP + protein N-phospho-L-histidine.</text>
        <dbReference type="EC" id="2.7.13.3"/>
    </reaction>
</comment>
<feature type="domain" description="Response regulatory" evidence="8">
    <location>
        <begin position="17"/>
        <end position="133"/>
    </location>
</feature>
<sequence length="821" mass="91467">MNPSSGVTSPEAPPLPLVWVLDDSPAETEVIRRALASTCDVAAFADGAALLESLGPRAMPEVLVVDWFLPGMTGLDVCRFLRGNPATAHLPVLLLTSNTHPDDVVEGLTAGANDYVFKPFRPAELAARVGALARWERTRRQALEDERARRLLVEGTLSEVQVAEERAWRSELRFRLAARATRDAVWEWDPRTGSVDWTSGVHEVFGYSPSAVRDTFQWWEERLHPEDRERVVRGIQATLSGTEHEWQDTYRFQRADGSWARVVDRCHIVRDAKDMAVQVVGAMQDVTEHHEAEAARARLLELERRAREEADRQRAMLATLFEQVPALLGVLRAPDRCFVVANARMRQLFGERPLVGRPIHQALPELEGQGLLELLDTVFATGEPFSAREMPARVDRRNDGTLSEGFFDFMYQPMLDAAGRVEAVILFAVEVTDTVLARRKESELAGALRESEQRLRSALAAANVGTWRMELASRMELRDANFNRILGLEARETVSPQADFLARVHPEDRPSVEAHTERAIRERGAFEAEYRVLRADGVVRWIRDQGRVLPDARGVPTYFTGALADITEPKRLTAEMRARADFERQLIGIVSHDLRNPLSAITLAVSVLLQRGGLDERMERHVQRIHRSAERATRMIRDLLDFTRARQGGGIPVFPRAVELREVVHAVVDEVQAASPGRRIRSEFEGSGAGTWDPDRLAQALSNLVGNALQYSPPDTPVRLVARGTEHGVEVEVHNQGTPIAPERLPRIFEPLERGAERPEDRGGRSIGLGLYIVRSIIQAHGGTVDVTSTAEAGTTFTVRLPRHAPVSATANRADMDEVAG</sequence>
<dbReference type="NCBIfam" id="TIGR00229">
    <property type="entry name" value="sensory_box"/>
    <property type="match status" value="2"/>
</dbReference>
<dbReference type="RefSeq" id="WP_206722614.1">
    <property type="nucleotide sequence ID" value="NZ_CP071090.1"/>
</dbReference>
<dbReference type="Gene3D" id="3.30.450.20">
    <property type="entry name" value="PAS domain"/>
    <property type="match status" value="3"/>
</dbReference>
<dbReference type="InterPro" id="IPR005467">
    <property type="entry name" value="His_kinase_dom"/>
</dbReference>